<reference evidence="3" key="1">
    <citation type="submission" date="2021-02" db="EMBL/GenBank/DDBJ databases">
        <title>First Annotated Genome of the Yellow-green Alga Tribonema minus.</title>
        <authorList>
            <person name="Mahan K.M."/>
        </authorList>
    </citation>
    <scope>NUCLEOTIDE SEQUENCE</scope>
    <source>
        <strain evidence="3">UTEX B ZZ1240</strain>
    </source>
</reference>
<comment type="caution">
    <text evidence="3">The sequence shown here is derived from an EMBL/GenBank/DDBJ whole genome shotgun (WGS) entry which is preliminary data.</text>
</comment>
<evidence type="ECO:0000259" key="2">
    <source>
        <dbReference type="Pfam" id="PF00134"/>
    </source>
</evidence>
<evidence type="ECO:0000256" key="1">
    <source>
        <dbReference type="SAM" id="MobiDB-lite"/>
    </source>
</evidence>
<dbReference type="InterPro" id="IPR006671">
    <property type="entry name" value="Cyclin_N"/>
</dbReference>
<evidence type="ECO:0000313" key="3">
    <source>
        <dbReference type="EMBL" id="KAG5192408.1"/>
    </source>
</evidence>
<evidence type="ECO:0000313" key="4">
    <source>
        <dbReference type="Proteomes" id="UP000664859"/>
    </source>
</evidence>
<dbReference type="PANTHER" id="PTHR14248">
    <property type="entry name" value="CYCLIN Y, ISOFORM A"/>
    <property type="match status" value="1"/>
</dbReference>
<gene>
    <name evidence="3" type="ORF">JKP88DRAFT_204293</name>
</gene>
<feature type="compositionally biased region" description="Gly residues" evidence="1">
    <location>
        <begin position="18"/>
        <end position="30"/>
    </location>
</feature>
<name>A0A835ZPF7_9STRA</name>
<protein>
    <recommendedName>
        <fullName evidence="2">Cyclin N-terminal domain-containing protein</fullName>
    </recommendedName>
</protein>
<dbReference type="CDD" id="cd20540">
    <property type="entry name" value="CYCLIN_CCNY_like"/>
    <property type="match status" value="1"/>
</dbReference>
<feature type="region of interest" description="Disordered" evidence="1">
    <location>
        <begin position="1"/>
        <end position="56"/>
    </location>
</feature>
<dbReference type="OrthoDB" id="10250320at2759"/>
<accession>A0A835ZPF7</accession>
<organism evidence="3 4">
    <name type="scientific">Tribonema minus</name>
    <dbReference type="NCBI Taxonomy" id="303371"/>
    <lineage>
        <taxon>Eukaryota</taxon>
        <taxon>Sar</taxon>
        <taxon>Stramenopiles</taxon>
        <taxon>Ochrophyta</taxon>
        <taxon>PX clade</taxon>
        <taxon>Xanthophyceae</taxon>
        <taxon>Tribonematales</taxon>
        <taxon>Tribonemataceae</taxon>
        <taxon>Tribonema</taxon>
    </lineage>
</organism>
<dbReference type="Gene3D" id="1.10.472.10">
    <property type="entry name" value="Cyclin-like"/>
    <property type="match status" value="1"/>
</dbReference>
<keyword evidence="4" id="KW-1185">Reference proteome</keyword>
<feature type="compositionally biased region" description="Low complexity" evidence="1">
    <location>
        <begin position="126"/>
        <end position="136"/>
    </location>
</feature>
<dbReference type="AlphaFoldDB" id="A0A835ZPF7"/>
<feature type="domain" description="Cyclin N-terminal" evidence="2">
    <location>
        <begin position="198"/>
        <end position="290"/>
    </location>
</feature>
<feature type="region of interest" description="Disordered" evidence="1">
    <location>
        <begin position="89"/>
        <end position="136"/>
    </location>
</feature>
<dbReference type="EMBL" id="JAFCMP010000006">
    <property type="protein sequence ID" value="KAG5192408.1"/>
    <property type="molecule type" value="Genomic_DNA"/>
</dbReference>
<dbReference type="SUPFAM" id="SSF47954">
    <property type="entry name" value="Cyclin-like"/>
    <property type="match status" value="1"/>
</dbReference>
<dbReference type="Proteomes" id="UP000664859">
    <property type="component" value="Unassembled WGS sequence"/>
</dbReference>
<dbReference type="Pfam" id="PF00134">
    <property type="entry name" value="Cyclin_N"/>
    <property type="match status" value="1"/>
</dbReference>
<sequence>MPYDSSMFDGGQAMDVDAGGGLGAGGGSGGAPSQYNGSHTPPSFYDRSSPDAKKRSRFHSPMVHNAYMASPQLPERRLQVHALYSPRVSCRRLHGDPSSSLQGGGDRRLSSTTQPQEEADRESRLNNSTSSIFASSTISNPDADQIILCMSAVLKIQMDHDSDTPPAGRVAFSLFEVHDEGQYGAVPGMGSGDTIDDIYSFVHRVYTMARFSPECCIISLVYINRIISCAQLPLHPSNWRPLVLASLILAQKVWDDKCLATSTFAKIVPCYTKSQIHAFERRFLELLQYQAVVTHSLYARYYFELRDLFEHLMKQRSMDAASGGADSGAGAVAAAPGGAFPLQPLSLWRAKQLELYSDSFHLQPGGGHNDITSTPAQTFEDVTYTPRGRYVHS</sequence>
<dbReference type="InterPro" id="IPR036915">
    <property type="entry name" value="Cyclin-like_sf"/>
</dbReference>
<proteinExistence type="predicted"/>